<comment type="caution">
    <text evidence="1">The sequence shown here is derived from an EMBL/GenBank/DDBJ whole genome shotgun (WGS) entry which is preliminary data.</text>
</comment>
<reference evidence="1 2" key="1">
    <citation type="journal article" date="2018" name="Nat. Genet.">
        <title>The Rosa genome provides new insights in the design of modern roses.</title>
        <authorList>
            <person name="Bendahmane M."/>
        </authorList>
    </citation>
    <scope>NUCLEOTIDE SEQUENCE [LARGE SCALE GENOMIC DNA]</scope>
    <source>
        <strain evidence="2">cv. Old Blush</strain>
    </source>
</reference>
<dbReference type="Gramene" id="PRQ19968">
    <property type="protein sequence ID" value="PRQ19968"/>
    <property type="gene ID" value="RchiOBHm_Chr7g0223031"/>
</dbReference>
<protein>
    <submittedName>
        <fullName evidence="1">Uncharacterized protein</fullName>
    </submittedName>
</protein>
<proteinExistence type="predicted"/>
<gene>
    <name evidence="1" type="ORF">RchiOBHm_Chr7g0223031</name>
</gene>
<dbReference type="EMBL" id="PDCK01000045">
    <property type="protein sequence ID" value="PRQ19968.1"/>
    <property type="molecule type" value="Genomic_DNA"/>
</dbReference>
<accession>A0A2P6PDG9</accession>
<dbReference type="AlphaFoldDB" id="A0A2P6PDG9"/>
<evidence type="ECO:0000313" key="1">
    <source>
        <dbReference type="EMBL" id="PRQ19968.1"/>
    </source>
</evidence>
<sequence>MSCCNWVLIAGYILIGEQRGQVDGTCSCLIVVQDFLAYRHKPCTEIHI</sequence>
<dbReference type="Proteomes" id="UP000238479">
    <property type="component" value="Chromosome 7"/>
</dbReference>
<evidence type="ECO:0000313" key="2">
    <source>
        <dbReference type="Proteomes" id="UP000238479"/>
    </source>
</evidence>
<organism evidence="1 2">
    <name type="scientific">Rosa chinensis</name>
    <name type="common">China rose</name>
    <dbReference type="NCBI Taxonomy" id="74649"/>
    <lineage>
        <taxon>Eukaryota</taxon>
        <taxon>Viridiplantae</taxon>
        <taxon>Streptophyta</taxon>
        <taxon>Embryophyta</taxon>
        <taxon>Tracheophyta</taxon>
        <taxon>Spermatophyta</taxon>
        <taxon>Magnoliopsida</taxon>
        <taxon>eudicotyledons</taxon>
        <taxon>Gunneridae</taxon>
        <taxon>Pentapetalae</taxon>
        <taxon>rosids</taxon>
        <taxon>fabids</taxon>
        <taxon>Rosales</taxon>
        <taxon>Rosaceae</taxon>
        <taxon>Rosoideae</taxon>
        <taxon>Rosoideae incertae sedis</taxon>
        <taxon>Rosa</taxon>
    </lineage>
</organism>
<keyword evidence="2" id="KW-1185">Reference proteome</keyword>
<name>A0A2P6PDG9_ROSCH</name>